<dbReference type="STRING" id="556325.BHE16_01125"/>
<evidence type="ECO:0000256" key="1">
    <source>
        <dbReference type="SAM" id="SignalP"/>
    </source>
</evidence>
<dbReference type="SUPFAM" id="SSF56300">
    <property type="entry name" value="Metallo-dependent phosphatases"/>
    <property type="match status" value="1"/>
</dbReference>
<accession>A0A1L2ZKW2</accession>
<keyword evidence="3" id="KW-1185">Reference proteome</keyword>
<dbReference type="InterPro" id="IPR029052">
    <property type="entry name" value="Metallo-depent_PP-like"/>
</dbReference>
<keyword evidence="1" id="KW-0732">Signal</keyword>
<evidence type="ECO:0000313" key="3">
    <source>
        <dbReference type="Proteomes" id="UP000183530"/>
    </source>
</evidence>
<dbReference type="KEGG" id="nae:BHE16_01125"/>
<organism evidence="2 3">
    <name type="scientific">Neomicrococcus aestuarii</name>
    <dbReference type="NCBI Taxonomy" id="556325"/>
    <lineage>
        <taxon>Bacteria</taxon>
        <taxon>Bacillati</taxon>
        <taxon>Actinomycetota</taxon>
        <taxon>Actinomycetes</taxon>
        <taxon>Micrococcales</taxon>
        <taxon>Micrococcaceae</taxon>
        <taxon>Neomicrococcus</taxon>
    </lineage>
</organism>
<feature type="chain" id="PRO_5013131855" description="Calcineurin-like phosphoesterase domain-containing protein" evidence="1">
    <location>
        <begin position="29"/>
        <end position="349"/>
    </location>
</feature>
<proteinExistence type="predicted"/>
<feature type="signal peptide" evidence="1">
    <location>
        <begin position="1"/>
        <end position="28"/>
    </location>
</feature>
<sequence length="349" mass="38031">MTRTFLTRLGAVAGAVALAASLSTPAVAAPAAENTKDAYTFGVFGDVPYGAAQVAQFPSMISDLNTQTDLSFLTHVGDIKAGSAQCTDEYFQMIRAQFDRLETPLIYTPGDNEWVDCHRTNNGSYNPLERLDTLREIFFPVANKTLGATMPVKSQAAIGLPENVSFTKQRVEFAVVDVQGSNNSLAPWSGLGLTEATDEQLAEEAHRTEANVALINQTFAKAEKTNARGVVIMTQADMFDPWQLTQNVEQNPELVSGFQETVEAIAAGARSFDGPVYLFNGDSHVYNADEPLAEGSPWVNVYGIEPLTNLQRITVEGAATSNEWLRVSVAPANQQTDELLTWERVQFQK</sequence>
<protein>
    <recommendedName>
        <fullName evidence="4">Calcineurin-like phosphoesterase domain-containing protein</fullName>
    </recommendedName>
</protein>
<dbReference type="Proteomes" id="UP000183530">
    <property type="component" value="Chromosome"/>
</dbReference>
<dbReference type="EMBL" id="CP018135">
    <property type="protein sequence ID" value="APF39849.1"/>
    <property type="molecule type" value="Genomic_DNA"/>
</dbReference>
<dbReference type="OrthoDB" id="58809at2"/>
<dbReference type="AlphaFoldDB" id="A0A1L2ZKW2"/>
<gene>
    <name evidence="2" type="ORF">BHE16_01125</name>
</gene>
<evidence type="ECO:0008006" key="4">
    <source>
        <dbReference type="Google" id="ProtNLM"/>
    </source>
</evidence>
<name>A0A1L2ZKW2_9MICC</name>
<evidence type="ECO:0000313" key="2">
    <source>
        <dbReference type="EMBL" id="APF39849.1"/>
    </source>
</evidence>
<dbReference type="RefSeq" id="WP_071893324.1">
    <property type="nucleotide sequence ID" value="NZ_CP018135.1"/>
</dbReference>
<reference evidence="2 3" key="1">
    <citation type="submission" date="2016-11" db="EMBL/GenBank/DDBJ databases">
        <title>Genome sequencing of Zhihengliuella aestuarii B18 antagonistic to Plasmodiophora brassicae.</title>
        <authorList>
            <person name="Luo Y."/>
        </authorList>
    </citation>
    <scope>NUCLEOTIDE SEQUENCE [LARGE SCALE GENOMIC DNA]</scope>
    <source>
        <strain evidence="2 3">B18</strain>
    </source>
</reference>